<reference evidence="3 4" key="1">
    <citation type="submission" date="2024-02" db="EMBL/GenBank/DDBJ databases">
        <title>Genome sequence of Aquincola sp. MAHUQ-54.</title>
        <authorList>
            <person name="Huq M.A."/>
        </authorList>
    </citation>
    <scope>NUCLEOTIDE SEQUENCE [LARGE SCALE GENOMIC DNA]</scope>
    <source>
        <strain evidence="3 4">MAHUQ-54</strain>
    </source>
</reference>
<sequence>MKTALAFTIAALGFAANVAWATEIPSPRAAASTPAARTAAPRTPASAPAAPAAPLRPATRPAQAADTPPTTLCACASGDPFA</sequence>
<evidence type="ECO:0000256" key="1">
    <source>
        <dbReference type="SAM" id="MobiDB-lite"/>
    </source>
</evidence>
<accession>A0AAW9QII9</accession>
<feature type="compositionally biased region" description="Low complexity" evidence="1">
    <location>
        <begin position="27"/>
        <end position="65"/>
    </location>
</feature>
<feature type="region of interest" description="Disordered" evidence="1">
    <location>
        <begin position="27"/>
        <end position="70"/>
    </location>
</feature>
<evidence type="ECO:0000313" key="3">
    <source>
        <dbReference type="EMBL" id="MEF7614410.1"/>
    </source>
</evidence>
<comment type="caution">
    <text evidence="3">The sequence shown here is derived from an EMBL/GenBank/DDBJ whole genome shotgun (WGS) entry which is preliminary data.</text>
</comment>
<gene>
    <name evidence="3" type="ORF">V4F39_10865</name>
</gene>
<organism evidence="3 4">
    <name type="scientific">Aquincola agrisoli</name>
    <dbReference type="NCBI Taxonomy" id="3119538"/>
    <lineage>
        <taxon>Bacteria</taxon>
        <taxon>Pseudomonadati</taxon>
        <taxon>Pseudomonadota</taxon>
        <taxon>Betaproteobacteria</taxon>
        <taxon>Burkholderiales</taxon>
        <taxon>Sphaerotilaceae</taxon>
        <taxon>Aquincola</taxon>
    </lineage>
</organism>
<feature type="signal peptide" evidence="2">
    <location>
        <begin position="1"/>
        <end position="21"/>
    </location>
</feature>
<dbReference type="RefSeq" id="WP_332289386.1">
    <property type="nucleotide sequence ID" value="NZ_JAZIBG010000024.1"/>
</dbReference>
<feature type="chain" id="PRO_5043645459" evidence="2">
    <location>
        <begin position="22"/>
        <end position="82"/>
    </location>
</feature>
<dbReference type="EMBL" id="JAZIBG010000024">
    <property type="protein sequence ID" value="MEF7614410.1"/>
    <property type="molecule type" value="Genomic_DNA"/>
</dbReference>
<keyword evidence="4" id="KW-1185">Reference proteome</keyword>
<name>A0AAW9QII9_9BURK</name>
<dbReference type="AlphaFoldDB" id="A0AAW9QII9"/>
<evidence type="ECO:0000313" key="4">
    <source>
        <dbReference type="Proteomes" id="UP001336250"/>
    </source>
</evidence>
<keyword evidence="2" id="KW-0732">Signal</keyword>
<dbReference type="Proteomes" id="UP001336250">
    <property type="component" value="Unassembled WGS sequence"/>
</dbReference>
<proteinExistence type="predicted"/>
<evidence type="ECO:0000256" key="2">
    <source>
        <dbReference type="SAM" id="SignalP"/>
    </source>
</evidence>
<protein>
    <submittedName>
        <fullName evidence="3">Uncharacterized protein</fullName>
    </submittedName>
</protein>